<dbReference type="Proteomes" id="UP000031258">
    <property type="component" value="Unassembled WGS sequence"/>
</dbReference>
<accession>A0A0C1MTH8</accession>
<organism evidence="2 3">
    <name type="scientific">Candidatus Jidaibacter acanthamoebae</name>
    <dbReference type="NCBI Taxonomy" id="86105"/>
    <lineage>
        <taxon>Bacteria</taxon>
        <taxon>Pseudomonadati</taxon>
        <taxon>Pseudomonadota</taxon>
        <taxon>Alphaproteobacteria</taxon>
        <taxon>Rickettsiales</taxon>
        <taxon>Candidatus Midichloriaceae</taxon>
        <taxon>Candidatus Jidaibacter</taxon>
    </lineage>
</organism>
<proteinExistence type="predicted"/>
<sequence length="729" mass="81138">MCAIVGCFELFIISLCRQTTNLLYIIMSIPQILAEKISDTIAFEILIGMGTNFLNSLQYNTCGNITDSNWFIKGLCSDVTESKEFLAKDALASHVPSAVLSYTGRYIAKEFLKMPLTGGIIFGAIKNIGTKSFLHTGSYYGFTYEYAAKYNTDTGVTDRILSADTQVYAIEIPAGIISEISRVIINDVNWNTISAAKENFLEQNYKEAGELICEELYRLLPNFGTALIKGTIEGAASAFMVNLFSSTVIPALYAVAATPGVNLVAAPLTLALVVTATHQIYENFSDLRQDKTSIIHHAENIITTIGDKMTAPSEYNYIPSFQHLQEWIVEPAIYSPYKLLSQLWDRPVQALESAQQMASRFLPYVGKFLRLNKQDIKNETSFNFTLSDINEYHLYTHLGARALKEGVKIVKNNVLHGYAQKASLFSSEEKWFGEFSGATVDGDGKLILISDRGAYIKAQPILEGEIITGFKDSVIGNFKDENGKFLPHNLRDIEEVTFYKGDCIVSHEGLNIENFSVYKGCDFENGAKKQSFAYPDNIKTLPKNEGIEAFGISQQGIALAVSEYGRNKQDENNSMHEAYLWSVNSDYNTLNNLKEFNYQSSPGYGVSGMTFLSNGGLLVLERMFERNFAKTAEKYWIKLKYVSASKLGGVESGETVSGVELLEINPASAEEDKARYSWADNFEAVTVLEDLIPDKTIVLMATDSNRAAFQKDFLLQVNIDNNVLNQDTF</sequence>
<dbReference type="AlphaFoldDB" id="A0A0C1MTH8"/>
<comment type="caution">
    <text evidence="2">The sequence shown here is derived from an EMBL/GenBank/DDBJ whole genome shotgun (WGS) entry which is preliminary data.</text>
</comment>
<dbReference type="Pfam" id="PF13449">
    <property type="entry name" value="Phytase-like"/>
    <property type="match status" value="1"/>
</dbReference>
<dbReference type="STRING" id="86105.NF27_DT01760"/>
<dbReference type="InterPro" id="IPR027372">
    <property type="entry name" value="Phytase-like_dom"/>
</dbReference>
<evidence type="ECO:0000259" key="1">
    <source>
        <dbReference type="Pfam" id="PF13449"/>
    </source>
</evidence>
<protein>
    <recommendedName>
        <fullName evidence="1">Phytase-like domain-containing protein</fullName>
    </recommendedName>
</protein>
<name>A0A0C1MTH8_9RICK</name>
<reference evidence="2 3" key="1">
    <citation type="submission" date="2014-11" db="EMBL/GenBank/DDBJ databases">
        <title>A Rickettsiales Symbiont of Amoebae With Ancient Features.</title>
        <authorList>
            <person name="Schulz F."/>
            <person name="Martijn J."/>
            <person name="Wascher F."/>
            <person name="Kostanjsek R."/>
            <person name="Ettema T.J."/>
            <person name="Horn M."/>
        </authorList>
    </citation>
    <scope>NUCLEOTIDE SEQUENCE [LARGE SCALE GENOMIC DNA]</scope>
    <source>
        <strain evidence="2 3">UWC36</strain>
    </source>
</reference>
<gene>
    <name evidence="2" type="ORF">NF27_DT01760</name>
</gene>
<evidence type="ECO:0000313" key="2">
    <source>
        <dbReference type="EMBL" id="KIE05402.1"/>
    </source>
</evidence>
<evidence type="ECO:0000313" key="3">
    <source>
        <dbReference type="Proteomes" id="UP000031258"/>
    </source>
</evidence>
<dbReference type="EMBL" id="JSWE01000096">
    <property type="protein sequence ID" value="KIE05402.1"/>
    <property type="molecule type" value="Genomic_DNA"/>
</dbReference>
<feature type="domain" description="Phytase-like" evidence="1">
    <location>
        <begin position="431"/>
        <end position="705"/>
    </location>
</feature>
<keyword evidence="3" id="KW-1185">Reference proteome</keyword>